<evidence type="ECO:0000256" key="1">
    <source>
        <dbReference type="ARBA" id="ARBA00001933"/>
    </source>
</evidence>
<dbReference type="PIRSF" id="PIRSF000521">
    <property type="entry name" value="Transaminase_4ab_Lys_Orn"/>
    <property type="match status" value="1"/>
</dbReference>
<dbReference type="Gene3D" id="3.40.640.10">
    <property type="entry name" value="Type I PLP-dependent aspartate aminotransferase-like (Major domain)"/>
    <property type="match status" value="1"/>
</dbReference>
<dbReference type="InterPro" id="IPR015421">
    <property type="entry name" value="PyrdxlP-dep_Trfase_major"/>
</dbReference>
<dbReference type="EMBL" id="JABXIY010000041">
    <property type="protein sequence ID" value="NVK98138.1"/>
    <property type="molecule type" value="Genomic_DNA"/>
</dbReference>
<dbReference type="NCBIfam" id="NF005683">
    <property type="entry name" value="PRK07481.1"/>
    <property type="match status" value="1"/>
</dbReference>
<comment type="cofactor">
    <cofactor evidence="1">
        <name>pyridoxal 5'-phosphate</name>
        <dbReference type="ChEBI" id="CHEBI:597326"/>
    </cofactor>
</comment>
<evidence type="ECO:0000313" key="9">
    <source>
        <dbReference type="Proteomes" id="UP000565723"/>
    </source>
</evidence>
<gene>
    <name evidence="8" type="ORF">HW564_14515</name>
</gene>
<feature type="region of interest" description="Disordered" evidence="7">
    <location>
        <begin position="1"/>
        <end position="22"/>
    </location>
</feature>
<evidence type="ECO:0000256" key="3">
    <source>
        <dbReference type="ARBA" id="ARBA00022576"/>
    </source>
</evidence>
<dbReference type="GO" id="GO:0030170">
    <property type="term" value="F:pyridoxal phosphate binding"/>
    <property type="evidence" value="ECO:0007669"/>
    <property type="project" value="InterPro"/>
</dbReference>
<dbReference type="InterPro" id="IPR005814">
    <property type="entry name" value="Aminotrans_3"/>
</dbReference>
<dbReference type="InterPro" id="IPR015422">
    <property type="entry name" value="PyrdxlP-dep_Trfase_small"/>
</dbReference>
<sequence>MTTTQHTPTPRDNFLRENNGRHQIHPMTHPLIIENRPPRIIVKGEGSYVTDIDGKTYVDGVGGLWNVNVGHNRPEVKAAITAQMEEISYYSSFAGTVTPPSIELSAKIMEMTADEDMARVLFSANGSDAVETALKLSRQYWKLEGEPERTGFISLKQGYHGIQFGGTSVNGSTLYRSAYGPLLPGCYQVDSPWTYRNPYSEDPEELAEAVITQIDRLIQHQGAHTIAAFIAEPVQGAGGIIVPPASFWPRLRQVLDKYGILLISDEVVTGFGRTGAMFGARGWGVKPDIMCFAKGITAGYIPLGATVINERVFAAWQKGIDPTGFIMHGYTATGHALGCAAANATLKIVEDEDLPGNAGRMGQRLMEGLKDIPNWSSLVGEVRGKGLMVGLDLVADKDTREPIDPGKGQGEMVATFARDEGVIVRPAGPVIIISPPLTLSEKETDKIVDALIKALRRYEEEK</sequence>
<dbReference type="PANTHER" id="PTHR43094:SF1">
    <property type="entry name" value="AMINOTRANSFERASE CLASS-III"/>
    <property type="match status" value="1"/>
</dbReference>
<evidence type="ECO:0000256" key="7">
    <source>
        <dbReference type="SAM" id="MobiDB-lite"/>
    </source>
</evidence>
<dbReference type="FunFam" id="3.40.640.10:FF:000014">
    <property type="entry name" value="Adenosylmethionine-8-amino-7-oxononanoate aminotransferase, probable"/>
    <property type="match status" value="1"/>
</dbReference>
<dbReference type="CDD" id="cd00610">
    <property type="entry name" value="OAT_like"/>
    <property type="match status" value="1"/>
</dbReference>
<organism evidence="8 9">
    <name type="scientific">Ruegeria pomeroyi</name>
    <dbReference type="NCBI Taxonomy" id="89184"/>
    <lineage>
        <taxon>Bacteria</taxon>
        <taxon>Pseudomonadati</taxon>
        <taxon>Pseudomonadota</taxon>
        <taxon>Alphaproteobacteria</taxon>
        <taxon>Rhodobacterales</taxon>
        <taxon>Roseobacteraceae</taxon>
        <taxon>Ruegeria</taxon>
    </lineage>
</organism>
<dbReference type="InterPro" id="IPR049704">
    <property type="entry name" value="Aminotrans_3_PPA_site"/>
</dbReference>
<name>A0A850LJL7_9RHOB</name>
<dbReference type="PROSITE" id="PS00600">
    <property type="entry name" value="AA_TRANSFER_CLASS_3"/>
    <property type="match status" value="1"/>
</dbReference>
<evidence type="ECO:0000256" key="6">
    <source>
        <dbReference type="RuleBase" id="RU003560"/>
    </source>
</evidence>
<keyword evidence="5 6" id="KW-0663">Pyridoxal phosphate</keyword>
<feature type="compositionally biased region" description="Polar residues" evidence="7">
    <location>
        <begin position="1"/>
        <end position="10"/>
    </location>
</feature>
<dbReference type="OMA" id="NRKPINE"/>
<protein>
    <submittedName>
        <fullName evidence="8">Aspartate aminotransferase family protein</fullName>
    </submittedName>
</protein>
<dbReference type="InterPro" id="IPR015424">
    <property type="entry name" value="PyrdxlP-dep_Trfase"/>
</dbReference>
<dbReference type="Pfam" id="PF00202">
    <property type="entry name" value="Aminotran_3"/>
    <property type="match status" value="1"/>
</dbReference>
<accession>A0A850LJL7</accession>
<dbReference type="RefSeq" id="WP_011241896.1">
    <property type="nucleotide sequence ID" value="NZ_JABXIY010000041.1"/>
</dbReference>
<comment type="caution">
    <text evidence="8">The sequence shown here is derived from an EMBL/GenBank/DDBJ whole genome shotgun (WGS) entry which is preliminary data.</text>
</comment>
<keyword evidence="4 8" id="KW-0808">Transferase</keyword>
<dbReference type="Proteomes" id="UP000565723">
    <property type="component" value="Unassembled WGS sequence"/>
</dbReference>
<reference evidence="8 9" key="1">
    <citation type="journal article" date="2020" name="Proc. Natl. Acad. Sci. U.S.A.">
        <title>Ecological drivers of bacterial community assembly in synthetic phycospheres.</title>
        <authorList>
            <person name="Fu H."/>
            <person name="Uchimiya M."/>
            <person name="Gore J."/>
            <person name="Moran M.A."/>
        </authorList>
    </citation>
    <scope>NUCLEOTIDE SEQUENCE [LARGE SCALE GENOMIC DNA]</scope>
    <source>
        <strain evidence="8">HF-Din03</strain>
    </source>
</reference>
<dbReference type="Gene3D" id="3.90.1150.10">
    <property type="entry name" value="Aspartate Aminotransferase, domain 1"/>
    <property type="match status" value="1"/>
</dbReference>
<dbReference type="GO" id="GO:0008483">
    <property type="term" value="F:transaminase activity"/>
    <property type="evidence" value="ECO:0007669"/>
    <property type="project" value="UniProtKB-KW"/>
</dbReference>
<keyword evidence="3 8" id="KW-0032">Aminotransferase</keyword>
<dbReference type="SUPFAM" id="SSF53383">
    <property type="entry name" value="PLP-dependent transferases"/>
    <property type="match status" value="1"/>
</dbReference>
<comment type="similarity">
    <text evidence="2 6">Belongs to the class-III pyridoxal-phosphate-dependent aminotransferase family.</text>
</comment>
<dbReference type="AlphaFoldDB" id="A0A850LJL7"/>
<evidence type="ECO:0000256" key="2">
    <source>
        <dbReference type="ARBA" id="ARBA00008954"/>
    </source>
</evidence>
<evidence type="ECO:0000313" key="8">
    <source>
        <dbReference type="EMBL" id="NVK98138.1"/>
    </source>
</evidence>
<evidence type="ECO:0000256" key="5">
    <source>
        <dbReference type="ARBA" id="ARBA00022898"/>
    </source>
</evidence>
<dbReference type="PANTHER" id="PTHR43094">
    <property type="entry name" value="AMINOTRANSFERASE"/>
    <property type="match status" value="1"/>
</dbReference>
<evidence type="ECO:0000256" key="4">
    <source>
        <dbReference type="ARBA" id="ARBA00022679"/>
    </source>
</evidence>
<proteinExistence type="inferred from homology"/>